<keyword evidence="5" id="KW-0342">GTP-binding</keyword>
<keyword evidence="5" id="KW-0547">Nucleotide-binding</keyword>
<dbReference type="Proteomes" id="UP001208656">
    <property type="component" value="Unassembled WGS sequence"/>
</dbReference>
<feature type="binding site" evidence="5">
    <location>
        <position position="171"/>
    </location>
    <ligand>
        <name>Zn(2+)</name>
        <dbReference type="ChEBI" id="CHEBI:29105"/>
    </ligand>
</feature>
<comment type="pathway">
    <text evidence="2 5">Cofactor biosynthesis; 7,8-dihydroneopterin triphosphate biosynthesis; 7,8-dihydroneopterin triphosphate from GTP: step 1/1.</text>
</comment>
<keyword evidence="5" id="KW-0862">Zinc</keyword>
<dbReference type="RefSeq" id="WP_173661038.1">
    <property type="nucleotide sequence ID" value="NZ_JAOUSE010000004.1"/>
</dbReference>
<organism evidence="7 8">
    <name type="scientific">Pallidibacillus thermolactis</name>
    <dbReference type="NCBI Taxonomy" id="251051"/>
    <lineage>
        <taxon>Bacteria</taxon>
        <taxon>Bacillati</taxon>
        <taxon>Bacillota</taxon>
        <taxon>Bacilli</taxon>
        <taxon>Bacillales</taxon>
        <taxon>Bacillaceae</taxon>
        <taxon>Pallidibacillus</taxon>
    </lineage>
</organism>
<feature type="binding site" evidence="5">
    <location>
        <position position="100"/>
    </location>
    <ligand>
        <name>Zn(2+)</name>
        <dbReference type="ChEBI" id="CHEBI:29105"/>
    </ligand>
</feature>
<evidence type="ECO:0000256" key="1">
    <source>
        <dbReference type="ARBA" id="ARBA00001052"/>
    </source>
</evidence>
<keyword evidence="5" id="KW-0479">Metal-binding</keyword>
<dbReference type="InterPro" id="IPR001474">
    <property type="entry name" value="GTP_CycHdrlase_I"/>
</dbReference>
<dbReference type="EMBL" id="JAOUSE010000004">
    <property type="protein sequence ID" value="MCU9593307.1"/>
    <property type="molecule type" value="Genomic_DNA"/>
</dbReference>
<evidence type="ECO:0000313" key="7">
    <source>
        <dbReference type="EMBL" id="MCU9593307.1"/>
    </source>
</evidence>
<accession>A0ABT2WCW3</accession>
<dbReference type="PROSITE" id="PS00859">
    <property type="entry name" value="GTP_CYCLOHYDROL_1_1"/>
    <property type="match status" value="1"/>
</dbReference>
<dbReference type="PROSITE" id="PS00860">
    <property type="entry name" value="GTP_CYCLOHYDROL_1_2"/>
    <property type="match status" value="1"/>
</dbReference>
<dbReference type="NCBIfam" id="NF006826">
    <property type="entry name" value="PRK09347.1-3"/>
    <property type="match status" value="1"/>
</dbReference>
<keyword evidence="8" id="KW-1185">Reference proteome</keyword>
<evidence type="ECO:0000256" key="5">
    <source>
        <dbReference type="HAMAP-Rule" id="MF_00223"/>
    </source>
</evidence>
<dbReference type="InterPro" id="IPR018234">
    <property type="entry name" value="GTP_CycHdrlase_I_CS"/>
</dbReference>
<dbReference type="Gene3D" id="1.10.286.10">
    <property type="match status" value="1"/>
</dbReference>
<gene>
    <name evidence="5 7" type="primary">folE</name>
    <name evidence="7" type="ORF">OEV82_02405</name>
</gene>
<evidence type="ECO:0000256" key="3">
    <source>
        <dbReference type="ARBA" id="ARBA00022563"/>
    </source>
</evidence>
<comment type="subunit">
    <text evidence="5">Homopolymer.</text>
</comment>
<dbReference type="InterPro" id="IPR020602">
    <property type="entry name" value="GTP_CycHdrlase_I_dom"/>
</dbReference>
<evidence type="ECO:0000256" key="2">
    <source>
        <dbReference type="ARBA" id="ARBA00005080"/>
    </source>
</evidence>
<dbReference type="EC" id="3.5.4.16" evidence="5"/>
<dbReference type="Pfam" id="PF01227">
    <property type="entry name" value="GTP_cyclohydroI"/>
    <property type="match status" value="1"/>
</dbReference>
<protein>
    <recommendedName>
        <fullName evidence="5">GTP cyclohydrolase 1</fullName>
        <ecNumber evidence="5">3.5.4.16</ecNumber>
    </recommendedName>
    <alternativeName>
        <fullName evidence="5">GTP cyclohydrolase I</fullName>
        <shortName evidence="5">GTP-CH-I</shortName>
    </alternativeName>
</protein>
<comment type="caution">
    <text evidence="7">The sequence shown here is derived from an EMBL/GenBank/DDBJ whole genome shotgun (WGS) entry which is preliminary data.</text>
</comment>
<keyword evidence="4 5" id="KW-0378">Hydrolase</keyword>
<dbReference type="NCBIfam" id="NF006825">
    <property type="entry name" value="PRK09347.1-2"/>
    <property type="match status" value="1"/>
</dbReference>
<dbReference type="PANTHER" id="PTHR11109">
    <property type="entry name" value="GTP CYCLOHYDROLASE I"/>
    <property type="match status" value="1"/>
</dbReference>
<dbReference type="InterPro" id="IPR043133">
    <property type="entry name" value="GTP-CH-I_C/QueF"/>
</dbReference>
<dbReference type="GO" id="GO:0003934">
    <property type="term" value="F:GTP cyclohydrolase I activity"/>
    <property type="evidence" value="ECO:0007669"/>
    <property type="project" value="UniProtKB-EC"/>
</dbReference>
<keyword evidence="3 5" id="KW-0554">One-carbon metabolism</keyword>
<evidence type="ECO:0000313" key="8">
    <source>
        <dbReference type="Proteomes" id="UP001208656"/>
    </source>
</evidence>
<comment type="catalytic activity">
    <reaction evidence="1 5">
        <text>GTP + H2O = 7,8-dihydroneopterin 3'-triphosphate + formate + H(+)</text>
        <dbReference type="Rhea" id="RHEA:17473"/>
        <dbReference type="ChEBI" id="CHEBI:15377"/>
        <dbReference type="ChEBI" id="CHEBI:15378"/>
        <dbReference type="ChEBI" id="CHEBI:15740"/>
        <dbReference type="ChEBI" id="CHEBI:37565"/>
        <dbReference type="ChEBI" id="CHEBI:58462"/>
        <dbReference type="EC" id="3.5.4.16"/>
    </reaction>
</comment>
<dbReference type="Gene3D" id="3.30.1130.10">
    <property type="match status" value="1"/>
</dbReference>
<feature type="domain" description="GTP cyclohydrolase I" evidence="6">
    <location>
        <begin position="32"/>
        <end position="207"/>
    </location>
</feature>
<evidence type="ECO:0000256" key="4">
    <source>
        <dbReference type="ARBA" id="ARBA00022801"/>
    </source>
</evidence>
<dbReference type="SUPFAM" id="SSF55620">
    <property type="entry name" value="Tetrahydrobiopterin biosynthesis enzymes-like"/>
    <property type="match status" value="1"/>
</dbReference>
<feature type="binding site" evidence="5">
    <location>
        <position position="103"/>
    </location>
    <ligand>
        <name>Zn(2+)</name>
        <dbReference type="ChEBI" id="CHEBI:29105"/>
    </ligand>
</feature>
<dbReference type="NCBIfam" id="TIGR00063">
    <property type="entry name" value="folE"/>
    <property type="match status" value="1"/>
</dbReference>
<proteinExistence type="inferred from homology"/>
<evidence type="ECO:0000259" key="6">
    <source>
        <dbReference type="Pfam" id="PF01227"/>
    </source>
</evidence>
<dbReference type="InterPro" id="IPR043134">
    <property type="entry name" value="GTP-CH-I_N"/>
</dbReference>
<comment type="similarity">
    <text evidence="5">Belongs to the GTP cyclohydrolase I family.</text>
</comment>
<name>A0ABT2WCW3_9BACI</name>
<dbReference type="HAMAP" id="MF_00223">
    <property type="entry name" value="FolE"/>
    <property type="match status" value="1"/>
</dbReference>
<sequence length="209" mass="23831">MSLIDTKTKIIEKFPHIFEGDANKVEQAEKIMEALRQLIALCGDDPNRDGLLETPQRVLKAFLEYTEGYQEDPKEHLKKVFDVKHRELVLVKDIEFYSICEHHFAPFFGVAHVGYIPNEKITGLSKIARMVDGYAKRFQVQENLTNQIADAVEEILEPQGTMVVVEAKHMCMCGRGIKKTDAKTTTTAVRGVFADRSDSRMEFLTLLNR</sequence>
<reference evidence="7 8" key="1">
    <citation type="submission" date="2022-10" db="EMBL/GenBank/DDBJ databases">
        <title>Description of Fervidibacillus gen. nov. in the family Fervidibacillaceae fam. nov. with two species, Fervidibacillus albus sp. nov., and Fervidibacillus halotolerans sp. nov., isolated from tidal flat sediments.</title>
        <authorList>
            <person name="Kwon K.K."/>
            <person name="Yang S.-H."/>
        </authorList>
    </citation>
    <scope>NUCLEOTIDE SEQUENCE [LARGE SCALE GENOMIC DNA]</scope>
    <source>
        <strain evidence="7 8">DSM 23332</strain>
    </source>
</reference>
<dbReference type="PANTHER" id="PTHR11109:SF7">
    <property type="entry name" value="GTP CYCLOHYDROLASE 1"/>
    <property type="match status" value="1"/>
</dbReference>